<name>A0A1W5CUT2_9LECA</name>
<keyword evidence="4" id="KW-0833">Ubl conjugation pathway</keyword>
<dbReference type="GO" id="GO:0006508">
    <property type="term" value="P:proteolysis"/>
    <property type="evidence" value="ECO:0007669"/>
    <property type="project" value="UniProtKB-KW"/>
</dbReference>
<feature type="domain" description="OTU" evidence="8">
    <location>
        <begin position="60"/>
        <end position="270"/>
    </location>
</feature>
<keyword evidence="5" id="KW-0378">Hydrolase</keyword>
<dbReference type="PANTHER" id="PTHR12931:SF15">
    <property type="entry name" value="UBIQUITIN THIOESTERASE OTUBAIN-LIKE"/>
    <property type="match status" value="1"/>
</dbReference>
<evidence type="ECO:0000256" key="4">
    <source>
        <dbReference type="ARBA" id="ARBA00022786"/>
    </source>
</evidence>
<dbReference type="AlphaFoldDB" id="A0A1W5CUT2"/>
<dbReference type="InterPro" id="IPR003323">
    <property type="entry name" value="OTU_dom"/>
</dbReference>
<evidence type="ECO:0000256" key="2">
    <source>
        <dbReference type="ARBA" id="ARBA00012759"/>
    </source>
</evidence>
<dbReference type="GO" id="GO:0004843">
    <property type="term" value="F:cysteine-type deubiquitinase activity"/>
    <property type="evidence" value="ECO:0007669"/>
    <property type="project" value="UniProtKB-EC"/>
</dbReference>
<evidence type="ECO:0000313" key="9">
    <source>
        <dbReference type="EMBL" id="SLM34608.1"/>
    </source>
</evidence>
<sequence>MASISDEDMATLQKLSNDYEPEVEGPLVGQRQSSHAITAQYAQADPVYVRKTAALPHTYSHYRTVRGDGNCGWRAIMFGYFEALLRLGDPMKILAEESRLKSLNNLLNAVGFQEVLYEDFVEETISLLRQTATSIPCHDNGAGLLHSFNDAGMSNAIITHFRLITSAWMKTHADTYQPFLPDKSVDEYCATSIEPYQVEIEHLGMNALIEAVINPAGMAVEILYLDRSEGNEVNSHRFELLGPDGQALHPHAPTIRLLYRPGHYDLLYKIEDIADMMAPVQVSQMPMPAVYSMSHYSGFEATPSYSHTDTAPGFAILNLSPNVQMADFPSLTGFSPTYDLPASFIDDLSPSPISPAPETLPSPPMSIPSATSMTRAQECSFRKSKYEVEPEYRRPVVHQAPCETPAMKNNGASPAHFRSEDFQPEICDPGSEYRVRGKR</sequence>
<dbReference type="CDD" id="cd22749">
    <property type="entry name" value="Otubain_C65"/>
    <property type="match status" value="1"/>
</dbReference>
<dbReference type="Gene3D" id="3.30.200.60">
    <property type="entry name" value="Peptidase C65 Otubain, subdomain 1"/>
    <property type="match status" value="1"/>
</dbReference>
<proteinExistence type="predicted"/>
<evidence type="ECO:0000256" key="3">
    <source>
        <dbReference type="ARBA" id="ARBA00022670"/>
    </source>
</evidence>
<evidence type="ECO:0000313" key="10">
    <source>
        <dbReference type="Proteomes" id="UP000192927"/>
    </source>
</evidence>
<dbReference type="GO" id="GO:0071108">
    <property type="term" value="P:protein K48-linked deubiquitination"/>
    <property type="evidence" value="ECO:0007669"/>
    <property type="project" value="TreeGrafter"/>
</dbReference>
<reference evidence="10" key="1">
    <citation type="submission" date="2017-03" db="EMBL/GenBank/DDBJ databases">
        <authorList>
            <person name="Sharma R."/>
            <person name="Thines M."/>
        </authorList>
    </citation>
    <scope>NUCLEOTIDE SEQUENCE [LARGE SCALE GENOMIC DNA]</scope>
</reference>
<organism evidence="9 10">
    <name type="scientific">Lasallia pustulata</name>
    <dbReference type="NCBI Taxonomy" id="136370"/>
    <lineage>
        <taxon>Eukaryota</taxon>
        <taxon>Fungi</taxon>
        <taxon>Dikarya</taxon>
        <taxon>Ascomycota</taxon>
        <taxon>Pezizomycotina</taxon>
        <taxon>Lecanoromycetes</taxon>
        <taxon>OSLEUM clade</taxon>
        <taxon>Umbilicariomycetidae</taxon>
        <taxon>Umbilicariales</taxon>
        <taxon>Umbilicariaceae</taxon>
        <taxon>Lasallia</taxon>
    </lineage>
</organism>
<evidence type="ECO:0000256" key="5">
    <source>
        <dbReference type="ARBA" id="ARBA00022801"/>
    </source>
</evidence>
<dbReference type="InterPro" id="IPR038765">
    <property type="entry name" value="Papain-like_cys_pep_sf"/>
</dbReference>
<evidence type="ECO:0000256" key="7">
    <source>
        <dbReference type="SAM" id="MobiDB-lite"/>
    </source>
</evidence>
<dbReference type="Gene3D" id="1.20.1300.20">
    <property type="entry name" value="Peptidase C65 Otubain, subdomain 2"/>
    <property type="match status" value="1"/>
</dbReference>
<evidence type="ECO:0000259" key="8">
    <source>
        <dbReference type="PROSITE" id="PS50802"/>
    </source>
</evidence>
<dbReference type="SUPFAM" id="SSF54001">
    <property type="entry name" value="Cysteine proteinases"/>
    <property type="match status" value="1"/>
</dbReference>
<dbReference type="GO" id="GO:0043130">
    <property type="term" value="F:ubiquitin binding"/>
    <property type="evidence" value="ECO:0007669"/>
    <property type="project" value="TreeGrafter"/>
</dbReference>
<keyword evidence="6" id="KW-0788">Thiol protease</keyword>
<dbReference type="InterPro" id="IPR042468">
    <property type="entry name" value="Peptidase_C65_otubain_sub1"/>
</dbReference>
<dbReference type="PANTHER" id="PTHR12931">
    <property type="entry name" value="UBIQUITIN THIOLESTERASE PROTEIN OTUB"/>
    <property type="match status" value="1"/>
</dbReference>
<protein>
    <recommendedName>
        <fullName evidence="2">ubiquitinyl hydrolase 1</fullName>
        <ecNumber evidence="2">3.4.19.12</ecNumber>
    </recommendedName>
</protein>
<feature type="region of interest" description="Disordered" evidence="7">
    <location>
        <begin position="397"/>
        <end position="439"/>
    </location>
</feature>
<dbReference type="InterPro" id="IPR019400">
    <property type="entry name" value="Peptidase_C65_otubain"/>
</dbReference>
<dbReference type="PROSITE" id="PS50802">
    <property type="entry name" value="OTU"/>
    <property type="match status" value="1"/>
</dbReference>
<dbReference type="Proteomes" id="UP000192927">
    <property type="component" value="Unassembled WGS sequence"/>
</dbReference>
<dbReference type="InterPro" id="IPR042467">
    <property type="entry name" value="Peptidase_C65_otubain_sub2"/>
</dbReference>
<dbReference type="EC" id="3.4.19.12" evidence="2"/>
<dbReference type="Pfam" id="PF10275">
    <property type="entry name" value="Peptidase_C65"/>
    <property type="match status" value="1"/>
</dbReference>
<evidence type="ECO:0000256" key="1">
    <source>
        <dbReference type="ARBA" id="ARBA00000707"/>
    </source>
</evidence>
<keyword evidence="3" id="KW-0645">Protease</keyword>
<keyword evidence="10" id="KW-1185">Reference proteome</keyword>
<accession>A0A1W5CUT2</accession>
<comment type="catalytic activity">
    <reaction evidence="1">
        <text>Thiol-dependent hydrolysis of ester, thioester, amide, peptide and isopeptide bonds formed by the C-terminal Gly of ubiquitin (a 76-residue protein attached to proteins as an intracellular targeting signal).</text>
        <dbReference type="EC" id="3.4.19.12"/>
    </reaction>
</comment>
<dbReference type="EMBL" id="FWEW01000357">
    <property type="protein sequence ID" value="SLM34608.1"/>
    <property type="molecule type" value="Genomic_DNA"/>
</dbReference>
<dbReference type="GO" id="GO:0005634">
    <property type="term" value="C:nucleus"/>
    <property type="evidence" value="ECO:0007669"/>
    <property type="project" value="TreeGrafter"/>
</dbReference>
<evidence type="ECO:0000256" key="6">
    <source>
        <dbReference type="ARBA" id="ARBA00022807"/>
    </source>
</evidence>